<gene>
    <name evidence="4" type="ORF">ECRASSUSDP1_LOCUS24082</name>
</gene>
<reference evidence="4" key="1">
    <citation type="submission" date="2023-07" db="EMBL/GenBank/DDBJ databases">
        <authorList>
            <consortium name="AG Swart"/>
            <person name="Singh M."/>
            <person name="Singh A."/>
            <person name="Seah K."/>
            <person name="Emmerich C."/>
        </authorList>
    </citation>
    <scope>NUCLEOTIDE SEQUENCE</scope>
    <source>
        <strain evidence="4">DP1</strain>
    </source>
</reference>
<name>A0AAD1Y0V0_EUPCR</name>
<dbReference type="EMBL" id="CAMPGE010024787">
    <property type="protein sequence ID" value="CAI2382604.1"/>
    <property type="molecule type" value="Genomic_DNA"/>
</dbReference>
<dbReference type="InterPro" id="IPR050403">
    <property type="entry name" value="Myosin_RLC"/>
</dbReference>
<evidence type="ECO:0000256" key="2">
    <source>
        <dbReference type="ARBA" id="ARBA00022837"/>
    </source>
</evidence>
<sequence length="140" mass="15869">MEADLTEDQIDEFKEVFELFDVDAGGRVTYGEIKRMVKGEWGLQGKEPGDHEEVDFPTYLSIMAKGLKQADPKEELLEAFKCLFDKDSTGFISPSEAIQILKTYTPTLTPEEIEEIVLTLTPNLTSPLPYQDLLHILYPL</sequence>
<comment type="caution">
    <text evidence="4">The sequence shown here is derived from an EMBL/GenBank/DDBJ whole genome shotgun (WGS) entry which is preliminary data.</text>
</comment>
<evidence type="ECO:0000313" key="5">
    <source>
        <dbReference type="Proteomes" id="UP001295684"/>
    </source>
</evidence>
<keyword evidence="2" id="KW-0106">Calcium</keyword>
<dbReference type="PROSITE" id="PS50222">
    <property type="entry name" value="EF_HAND_2"/>
    <property type="match status" value="2"/>
</dbReference>
<dbReference type="CDD" id="cd00051">
    <property type="entry name" value="EFh"/>
    <property type="match status" value="1"/>
</dbReference>
<evidence type="ECO:0000313" key="4">
    <source>
        <dbReference type="EMBL" id="CAI2382604.1"/>
    </source>
</evidence>
<evidence type="ECO:0000256" key="1">
    <source>
        <dbReference type="ARBA" id="ARBA00022737"/>
    </source>
</evidence>
<evidence type="ECO:0000259" key="3">
    <source>
        <dbReference type="PROSITE" id="PS50222"/>
    </source>
</evidence>
<dbReference type="InterPro" id="IPR018247">
    <property type="entry name" value="EF_Hand_1_Ca_BS"/>
</dbReference>
<accession>A0AAD1Y0V0</accession>
<dbReference type="AlphaFoldDB" id="A0AAD1Y0V0"/>
<protein>
    <recommendedName>
        <fullName evidence="3">EF-hand domain-containing protein</fullName>
    </recommendedName>
</protein>
<dbReference type="InterPro" id="IPR002048">
    <property type="entry name" value="EF_hand_dom"/>
</dbReference>
<feature type="domain" description="EF-hand" evidence="3">
    <location>
        <begin position="71"/>
        <end position="107"/>
    </location>
</feature>
<dbReference type="InterPro" id="IPR011992">
    <property type="entry name" value="EF-hand-dom_pair"/>
</dbReference>
<dbReference type="FunFam" id="1.10.238.10:FF:000001">
    <property type="entry name" value="Calmodulin 1"/>
    <property type="match status" value="1"/>
</dbReference>
<dbReference type="PROSITE" id="PS00018">
    <property type="entry name" value="EF_HAND_1"/>
    <property type="match status" value="1"/>
</dbReference>
<dbReference type="PANTHER" id="PTHR23049">
    <property type="entry name" value="MYOSIN REGULATORY LIGHT CHAIN 2"/>
    <property type="match status" value="1"/>
</dbReference>
<dbReference type="Proteomes" id="UP001295684">
    <property type="component" value="Unassembled WGS sequence"/>
</dbReference>
<feature type="domain" description="EF-hand" evidence="3">
    <location>
        <begin position="8"/>
        <end position="43"/>
    </location>
</feature>
<dbReference type="SMART" id="SM00054">
    <property type="entry name" value="EFh"/>
    <property type="match status" value="2"/>
</dbReference>
<organism evidence="4 5">
    <name type="scientific">Euplotes crassus</name>
    <dbReference type="NCBI Taxonomy" id="5936"/>
    <lineage>
        <taxon>Eukaryota</taxon>
        <taxon>Sar</taxon>
        <taxon>Alveolata</taxon>
        <taxon>Ciliophora</taxon>
        <taxon>Intramacronucleata</taxon>
        <taxon>Spirotrichea</taxon>
        <taxon>Hypotrichia</taxon>
        <taxon>Euplotida</taxon>
        <taxon>Euplotidae</taxon>
        <taxon>Moneuplotes</taxon>
    </lineage>
</organism>
<proteinExistence type="predicted"/>
<dbReference type="GO" id="GO:0005509">
    <property type="term" value="F:calcium ion binding"/>
    <property type="evidence" value="ECO:0007669"/>
    <property type="project" value="InterPro"/>
</dbReference>
<dbReference type="SUPFAM" id="SSF47473">
    <property type="entry name" value="EF-hand"/>
    <property type="match status" value="1"/>
</dbReference>
<keyword evidence="5" id="KW-1185">Reference proteome</keyword>
<keyword evidence="1" id="KW-0677">Repeat</keyword>
<dbReference type="Gene3D" id="1.10.238.10">
    <property type="entry name" value="EF-hand"/>
    <property type="match status" value="2"/>
</dbReference>